<dbReference type="PANTHER" id="PTHR44119">
    <property type="entry name" value="MAGNESIUM-CHELATASE SUBUNIT CHLH, CHLOROPLASTIC"/>
    <property type="match status" value="1"/>
</dbReference>
<sequence length="1273" mass="139226">MATDTILYLSTADTEILAAASAVERLDREAIAVRALNPARAPKDDRAALERWLDEAMGDVKIVVTRLLGGRAAFPDLFDRLRARCAESGAALVALSGESSPDAELTEASTAPTAVVAQSFEYLRLGGVDNTEHLFRFLADTLLLKGFGFDEPADAPEVGVYHPRLEDPFSGIEEGRPVVGVVFYRSHLLAGNTAFIDALIEAVEAKGARAVGLYCYSLRENADGAIDVLKLAEQAGVELHALIVTVLAAGGAHGQQAGALTEQSWKPGALDTLGIPIVQALAATGAREDWRESDIGLSPLDTAMQIAMPEFDGRIISVPFSFKETTGVDERIGGPLVRYVPDEERCARVAGIALGYARLSLVPNEDKRIAIVMSNYPTKHSRIGNGVGLDTPASTAALLRAMREQGYRLGDDDRLETWLDDSDALINEMIARGGFDSEQLSDLQLAQAEAHVEIEDYKEWFARLPEGLREDVEEKWGPAPGEVLLAPDGKSLVTSTLRLGNVVLAIQPPRGFGDNPVAIYHDPDLAPTHHYMAAYWWIERIFQADAIVHIGKHGTLEWLPGKGVGLSSECATDATLTDLPLFYPFVVNDPGEGTQAKRRGHATIVDHLVPPMMRAETYDDIARLEQLLDEYAELELLDPSKLPSLRERIWEILVSSNIATDLGAADMPDDPDDFGDMVTHVDGYLCEIKDMQVRDGLHIFGSVPADAQLQGLLKAVLRLPQGDMPGLRAQVGEHFGVSERELLSDPGQAMESDKADLDALRKAAPGPVAKRSDALDRIDALVDALVEKIAATEWDPNEASAVTTAVLGGEDESVAEVLRFACREAIPRIRACSGEIDKLLAGLAGEYVRSGPSGSPTRGRLDVLPTGKNFYSVDPKGLPSSLAWEVGQRLADALIAEYREAHEDRFPESVGIVVWGTANMRTHGDDIAEILALLGVRPVWHPETRRVVDLEVIDLEELGRPRVDVTVRISGFFRDAFPHLVALVDRAVEMVAALEEDEGRNFVAEHARADEERLLAEGRDAAYARRRSTARVFGAKPGAYGAGLLPLIEARNWHDSADIAEVYTVWSGYAYGKGLDGVEAHEDFHRNLGRVSVAVKNTDTREHDILDSDDYFQEHGGMIATIRHLTGKDVHAVIGDSSDPSRPQARTLSEEVNRVFRARVANPKWIASMHRHGYKGAFEMAATVDYLFGYDATASVVHDWQYERVAEAYVFDEDNRAFMEKSNPWALHGITERLLEAQQRGLWSEVDPETLQRLQDSYIAAEGLIEERGEESA</sequence>
<feature type="domain" description="CobN/magnesium chelatase" evidence="1">
    <location>
        <begin position="121"/>
        <end position="1248"/>
    </location>
</feature>
<dbReference type="Pfam" id="PF02514">
    <property type="entry name" value="CobN-Mg_chel"/>
    <property type="match status" value="1"/>
</dbReference>
<evidence type="ECO:0000313" key="2">
    <source>
        <dbReference type="EMBL" id="MFC4338088.1"/>
    </source>
</evidence>
<keyword evidence="3" id="KW-1185">Reference proteome</keyword>
<name>A0ABV8U5X0_9ACTN</name>
<dbReference type="InterPro" id="IPR011953">
    <property type="entry name" value="Cobalto_CobN"/>
</dbReference>
<comment type="caution">
    <text evidence="2">The sequence shown here is derived from an EMBL/GenBank/DDBJ whole genome shotgun (WGS) entry which is preliminary data.</text>
</comment>
<reference evidence="3" key="1">
    <citation type="journal article" date="2019" name="Int. J. Syst. Evol. Microbiol.">
        <title>The Global Catalogue of Microorganisms (GCM) 10K type strain sequencing project: providing services to taxonomists for standard genome sequencing and annotation.</title>
        <authorList>
            <consortium name="The Broad Institute Genomics Platform"/>
            <consortium name="The Broad Institute Genome Sequencing Center for Infectious Disease"/>
            <person name="Wu L."/>
            <person name="Ma J."/>
        </authorList>
    </citation>
    <scope>NUCLEOTIDE SEQUENCE [LARGE SCALE GENOMIC DNA]</scope>
    <source>
        <strain evidence="3">IBRC-M 10908</strain>
    </source>
</reference>
<dbReference type="InterPro" id="IPR003672">
    <property type="entry name" value="CobN/Mg_chltase"/>
</dbReference>
<accession>A0ABV8U5X0</accession>
<proteinExistence type="predicted"/>
<dbReference type="Proteomes" id="UP001595823">
    <property type="component" value="Unassembled WGS sequence"/>
</dbReference>
<dbReference type="CDD" id="cd10150">
    <property type="entry name" value="CobN_like"/>
    <property type="match status" value="1"/>
</dbReference>
<dbReference type="GO" id="GO:0051116">
    <property type="term" value="F:cobaltochelatase activity"/>
    <property type="evidence" value="ECO:0007669"/>
    <property type="project" value="UniProtKB-EC"/>
</dbReference>
<protein>
    <submittedName>
        <fullName evidence="2">Cobaltochelatase subunit CobN</fullName>
        <ecNumber evidence="2">6.6.1.2</ecNumber>
    </submittedName>
</protein>
<dbReference type="PANTHER" id="PTHR44119:SF4">
    <property type="entry name" value="AEROBIC COBALTOCHELATASE SUBUNIT COBN"/>
    <property type="match status" value="1"/>
</dbReference>
<dbReference type="EMBL" id="JBHSDK010000061">
    <property type="protein sequence ID" value="MFC4338088.1"/>
    <property type="molecule type" value="Genomic_DNA"/>
</dbReference>
<dbReference type="RefSeq" id="WP_380625769.1">
    <property type="nucleotide sequence ID" value="NZ_JBHSDK010000061.1"/>
</dbReference>
<organism evidence="2 3">
    <name type="scientific">Salininema proteolyticum</name>
    <dbReference type="NCBI Taxonomy" id="1607685"/>
    <lineage>
        <taxon>Bacteria</taxon>
        <taxon>Bacillati</taxon>
        <taxon>Actinomycetota</taxon>
        <taxon>Actinomycetes</taxon>
        <taxon>Glycomycetales</taxon>
        <taxon>Glycomycetaceae</taxon>
        <taxon>Salininema</taxon>
    </lineage>
</organism>
<evidence type="ECO:0000313" key="3">
    <source>
        <dbReference type="Proteomes" id="UP001595823"/>
    </source>
</evidence>
<gene>
    <name evidence="2" type="primary">cobN</name>
    <name evidence="2" type="ORF">ACFPET_23115</name>
</gene>
<keyword evidence="2" id="KW-0436">Ligase</keyword>
<dbReference type="EC" id="6.6.1.2" evidence="2"/>
<dbReference type="NCBIfam" id="TIGR02257">
    <property type="entry name" value="cobalto_cobN"/>
    <property type="match status" value="1"/>
</dbReference>
<evidence type="ECO:0000259" key="1">
    <source>
        <dbReference type="Pfam" id="PF02514"/>
    </source>
</evidence>